<reference evidence="2" key="1">
    <citation type="journal article" date="2019" name="Int. J. Syst. Evol. Microbiol.">
        <title>The Global Catalogue of Microorganisms (GCM) 10K type strain sequencing project: providing services to taxonomists for standard genome sequencing and annotation.</title>
        <authorList>
            <consortium name="The Broad Institute Genomics Platform"/>
            <consortium name="The Broad Institute Genome Sequencing Center for Infectious Disease"/>
            <person name="Wu L."/>
            <person name="Ma J."/>
        </authorList>
    </citation>
    <scope>NUCLEOTIDE SEQUENCE [LARGE SCALE GENOMIC DNA]</scope>
    <source>
        <strain evidence="2">CECT 7956</strain>
    </source>
</reference>
<dbReference type="RefSeq" id="WP_379835824.1">
    <property type="nucleotide sequence ID" value="NZ_JBHRYQ010000001.1"/>
</dbReference>
<dbReference type="Proteomes" id="UP001595616">
    <property type="component" value="Unassembled WGS sequence"/>
</dbReference>
<comment type="caution">
    <text evidence="1">The sequence shown here is derived from an EMBL/GenBank/DDBJ whole genome shotgun (WGS) entry which is preliminary data.</text>
</comment>
<gene>
    <name evidence="1" type="ORF">ACFOOI_05250</name>
</gene>
<sequence>MFKVILISFLSFTILLESLLPKGMGISQASKMGELYSHFLEHNQKGISFEKFLWMHYSSDSKHKKNSEHKKLPSVESQSTFLSIPTFDGATPVLSNSVPNFNEFKIDFNYTNLYNFQYLSYLLNPPRIA</sequence>
<evidence type="ECO:0000313" key="1">
    <source>
        <dbReference type="EMBL" id="MFC3810050.1"/>
    </source>
</evidence>
<keyword evidence="2" id="KW-1185">Reference proteome</keyword>
<name>A0ABV7YST1_9BACT</name>
<dbReference type="EMBL" id="JBHRYQ010000001">
    <property type="protein sequence ID" value="MFC3810050.1"/>
    <property type="molecule type" value="Genomic_DNA"/>
</dbReference>
<proteinExistence type="predicted"/>
<accession>A0ABV7YST1</accession>
<organism evidence="1 2">
    <name type="scientific">Lacihabitans lacunae</name>
    <dbReference type="NCBI Taxonomy" id="1028214"/>
    <lineage>
        <taxon>Bacteria</taxon>
        <taxon>Pseudomonadati</taxon>
        <taxon>Bacteroidota</taxon>
        <taxon>Cytophagia</taxon>
        <taxon>Cytophagales</taxon>
        <taxon>Leadbetterellaceae</taxon>
        <taxon>Lacihabitans</taxon>
    </lineage>
</organism>
<protein>
    <submittedName>
        <fullName evidence="1">Uncharacterized protein</fullName>
    </submittedName>
</protein>
<evidence type="ECO:0000313" key="2">
    <source>
        <dbReference type="Proteomes" id="UP001595616"/>
    </source>
</evidence>